<keyword evidence="1" id="KW-0812">Transmembrane</keyword>
<organism evidence="2 3">
    <name type="scientific">Aspergillus tamarii</name>
    <dbReference type="NCBI Taxonomy" id="41984"/>
    <lineage>
        <taxon>Eukaryota</taxon>
        <taxon>Fungi</taxon>
        <taxon>Dikarya</taxon>
        <taxon>Ascomycota</taxon>
        <taxon>Pezizomycotina</taxon>
        <taxon>Eurotiomycetes</taxon>
        <taxon>Eurotiomycetidae</taxon>
        <taxon>Eurotiales</taxon>
        <taxon>Aspergillaceae</taxon>
        <taxon>Aspergillus</taxon>
        <taxon>Aspergillus subgen. Circumdati</taxon>
    </lineage>
</organism>
<dbReference type="AlphaFoldDB" id="A0A5N6V3W1"/>
<gene>
    <name evidence="2" type="ORF">BDV40DRAFT_258346</name>
</gene>
<evidence type="ECO:0000256" key="1">
    <source>
        <dbReference type="SAM" id="Phobius"/>
    </source>
</evidence>
<dbReference type="EMBL" id="ML738600">
    <property type="protein sequence ID" value="KAE8165544.1"/>
    <property type="molecule type" value="Genomic_DNA"/>
</dbReference>
<keyword evidence="1" id="KW-0472">Membrane</keyword>
<dbReference type="Proteomes" id="UP000326950">
    <property type="component" value="Unassembled WGS sequence"/>
</dbReference>
<accession>A0A5N6V3W1</accession>
<name>A0A5N6V3W1_ASPTM</name>
<keyword evidence="3" id="KW-1185">Reference proteome</keyword>
<keyword evidence="1" id="KW-1133">Transmembrane helix</keyword>
<evidence type="ECO:0000313" key="2">
    <source>
        <dbReference type="EMBL" id="KAE8165544.1"/>
    </source>
</evidence>
<evidence type="ECO:0000313" key="3">
    <source>
        <dbReference type="Proteomes" id="UP000326950"/>
    </source>
</evidence>
<proteinExistence type="predicted"/>
<protein>
    <submittedName>
        <fullName evidence="2">Uncharacterized protein</fullName>
    </submittedName>
</protein>
<reference evidence="2 3" key="1">
    <citation type="submission" date="2019-04" db="EMBL/GenBank/DDBJ databases">
        <title>Friends and foes A comparative genomics study of 23 Aspergillus species from section Flavi.</title>
        <authorList>
            <consortium name="DOE Joint Genome Institute"/>
            <person name="Kjaerbolling I."/>
            <person name="Vesth T."/>
            <person name="Frisvad J.C."/>
            <person name="Nybo J.L."/>
            <person name="Theobald S."/>
            <person name="Kildgaard S."/>
            <person name="Isbrandt T."/>
            <person name="Kuo A."/>
            <person name="Sato A."/>
            <person name="Lyhne E.K."/>
            <person name="Kogle M.E."/>
            <person name="Wiebenga A."/>
            <person name="Kun R.S."/>
            <person name="Lubbers R.J."/>
            <person name="Makela M.R."/>
            <person name="Barry K."/>
            <person name="Chovatia M."/>
            <person name="Clum A."/>
            <person name="Daum C."/>
            <person name="Haridas S."/>
            <person name="He G."/>
            <person name="LaButti K."/>
            <person name="Lipzen A."/>
            <person name="Mondo S."/>
            <person name="Riley R."/>
            <person name="Salamov A."/>
            <person name="Simmons B.A."/>
            <person name="Magnuson J.K."/>
            <person name="Henrissat B."/>
            <person name="Mortensen U.H."/>
            <person name="Larsen T.O."/>
            <person name="Devries R.P."/>
            <person name="Grigoriev I.V."/>
            <person name="Machida M."/>
            <person name="Baker S.E."/>
            <person name="Andersen M.R."/>
        </authorList>
    </citation>
    <scope>NUCLEOTIDE SEQUENCE [LARGE SCALE GENOMIC DNA]</scope>
    <source>
        <strain evidence="2 3">CBS 117626</strain>
    </source>
</reference>
<sequence length="78" mass="9102">MHFLRSLFPLFRIKLSSLRNPYSSKIRQKVRDNRPASKISWPSLFVIPIGRLLSFPAVGTVLYVALLCILLQWLRKFS</sequence>
<feature type="transmembrane region" description="Helical" evidence="1">
    <location>
        <begin position="52"/>
        <end position="74"/>
    </location>
</feature>